<evidence type="ECO:0000256" key="5">
    <source>
        <dbReference type="ARBA" id="ARBA00023146"/>
    </source>
</evidence>
<evidence type="ECO:0000313" key="11">
    <source>
        <dbReference type="Proteomes" id="UP000198976"/>
    </source>
</evidence>
<dbReference type="PANTHER" id="PTHR11778">
    <property type="entry name" value="SERYL-TRNA SYNTHETASE"/>
    <property type="match status" value="1"/>
</dbReference>
<dbReference type="Pfam" id="PF02403">
    <property type="entry name" value="Seryl_tRNA_N"/>
    <property type="match status" value="1"/>
</dbReference>
<keyword evidence="4 6" id="KW-0648">Protein biosynthesis</keyword>
<comment type="subunit">
    <text evidence="6">Homodimer. The tRNA molecule binds across the dimer.</text>
</comment>
<evidence type="ECO:0000256" key="6">
    <source>
        <dbReference type="HAMAP-Rule" id="MF_00176"/>
    </source>
</evidence>
<dbReference type="Gene3D" id="3.30.930.10">
    <property type="entry name" value="Bira Bifunctional Protein, Domain 2"/>
    <property type="match status" value="1"/>
</dbReference>
<comment type="pathway">
    <text evidence="6">Aminoacyl-tRNA biosynthesis; selenocysteinyl-tRNA(Sec) biosynthesis; L-seryl-tRNA(Sec) from L-serine and tRNA(Sec): step 1/1.</text>
</comment>
<evidence type="ECO:0000256" key="3">
    <source>
        <dbReference type="ARBA" id="ARBA00022840"/>
    </source>
</evidence>
<comment type="catalytic activity">
    <reaction evidence="6">
        <text>tRNA(Sec) + L-serine + ATP = L-seryl-tRNA(Sec) + AMP + diphosphate + H(+)</text>
        <dbReference type="Rhea" id="RHEA:42580"/>
        <dbReference type="Rhea" id="RHEA-COMP:9742"/>
        <dbReference type="Rhea" id="RHEA-COMP:10128"/>
        <dbReference type="ChEBI" id="CHEBI:15378"/>
        <dbReference type="ChEBI" id="CHEBI:30616"/>
        <dbReference type="ChEBI" id="CHEBI:33019"/>
        <dbReference type="ChEBI" id="CHEBI:33384"/>
        <dbReference type="ChEBI" id="CHEBI:78442"/>
        <dbReference type="ChEBI" id="CHEBI:78533"/>
        <dbReference type="ChEBI" id="CHEBI:456215"/>
        <dbReference type="EC" id="6.1.1.11"/>
    </reaction>
</comment>
<evidence type="ECO:0000256" key="7">
    <source>
        <dbReference type="SAM" id="Coils"/>
    </source>
</evidence>
<name>A0ABY0V4Q0_9ACTO</name>
<dbReference type="InterPro" id="IPR015866">
    <property type="entry name" value="Ser-tRNA-synth_1_N"/>
</dbReference>
<keyword evidence="3 6" id="KW-0067">ATP-binding</keyword>
<dbReference type="CDD" id="cd00770">
    <property type="entry name" value="SerRS_core"/>
    <property type="match status" value="1"/>
</dbReference>
<accession>A0ABY0V4Q0</accession>
<dbReference type="PIRSF" id="PIRSF001529">
    <property type="entry name" value="Ser-tRNA-synth_IIa"/>
    <property type="match status" value="1"/>
</dbReference>
<comment type="similarity">
    <text evidence="6">Belongs to the class-II aminoacyl-tRNA synthetase family. Type-1 seryl-tRNA synthetase subfamily.</text>
</comment>
<dbReference type="RefSeq" id="WP_058237640.1">
    <property type="nucleotide sequence ID" value="NZ_LT629792.1"/>
</dbReference>
<comment type="function">
    <text evidence="6">Catalyzes the attachment of serine to tRNA(Ser). Is also able to aminoacylate tRNA(Sec) with serine, to form the misacylated tRNA L-seryl-tRNA(Sec), which will be further converted into selenocysteinyl-tRNA(Sec).</text>
</comment>
<dbReference type="InterPro" id="IPR010978">
    <property type="entry name" value="tRNA-bd_arm"/>
</dbReference>
<comment type="domain">
    <text evidence="6">Consists of two distinct domains, a catalytic core and a N-terminal extension that is involved in tRNA binding.</text>
</comment>
<dbReference type="InterPro" id="IPR002314">
    <property type="entry name" value="aa-tRNA-synt_IIb"/>
</dbReference>
<dbReference type="SUPFAM" id="SSF46589">
    <property type="entry name" value="tRNA-binding arm"/>
    <property type="match status" value="1"/>
</dbReference>
<keyword evidence="2 6" id="KW-0547">Nucleotide-binding</keyword>
<keyword evidence="5 6" id="KW-0030">Aminoacyl-tRNA synthetase</keyword>
<sequence>MIDMRALREDPEPARASQRARGADVELVDRILEADTKRRELLQEFEQLRSQQKEVSRSVGRASKEERPAILAEAKELAARVKNAEAASNEAGEEADKLARMLPNLILPGVPTGGEEDFVVLRHEGPDPRDFAAEGFEPKDHLEIGEKLDAIDVERGAKISGSRFYYLKGIGARLELAMMTMALDQAVAAGFTPMMTPTLVTPQVMGGTGFLNEHSDEIYYLPADDLYLVGTSEVALAGYHMGEILDLSDGPKHYLGWSTCYRREAGAAGRDTRGIIRVHQFNKAEMFSFCRPEDAEEEHKKFLAWEEEMLAKMELPYRVIDTAAGDLGTSAARKFDCEAWLPTQQRYMEVTSTSNCTTFQARRLGIRERRDGQMFPVATLNGTLATTRWLVAILENHQREDGSVRVPEAMRPYLGGIDVLEPR</sequence>
<dbReference type="NCBIfam" id="TIGR00414">
    <property type="entry name" value="serS"/>
    <property type="match status" value="1"/>
</dbReference>
<dbReference type="EMBL" id="LT629792">
    <property type="protein sequence ID" value="SDT85491.1"/>
    <property type="molecule type" value="Genomic_DNA"/>
</dbReference>
<feature type="binding site" evidence="6">
    <location>
        <position position="383"/>
    </location>
    <ligand>
        <name>L-serine</name>
        <dbReference type="ChEBI" id="CHEBI:33384"/>
    </ligand>
</feature>
<dbReference type="SUPFAM" id="SSF55681">
    <property type="entry name" value="Class II aaRS and biotin synthetases"/>
    <property type="match status" value="1"/>
</dbReference>
<keyword evidence="1 6" id="KW-0436">Ligase</keyword>
<dbReference type="Pfam" id="PF00587">
    <property type="entry name" value="tRNA-synt_2b"/>
    <property type="match status" value="1"/>
</dbReference>
<evidence type="ECO:0000256" key="2">
    <source>
        <dbReference type="ARBA" id="ARBA00022741"/>
    </source>
</evidence>
<evidence type="ECO:0000259" key="9">
    <source>
        <dbReference type="PROSITE" id="PS50862"/>
    </source>
</evidence>
<feature type="binding site" evidence="6">
    <location>
        <begin position="262"/>
        <end position="264"/>
    </location>
    <ligand>
        <name>ATP</name>
        <dbReference type="ChEBI" id="CHEBI:30616"/>
    </ligand>
</feature>
<dbReference type="HAMAP" id="MF_00176">
    <property type="entry name" value="Ser_tRNA_synth_type1"/>
    <property type="match status" value="1"/>
</dbReference>
<evidence type="ECO:0000256" key="8">
    <source>
        <dbReference type="SAM" id="MobiDB-lite"/>
    </source>
</evidence>
<evidence type="ECO:0000256" key="1">
    <source>
        <dbReference type="ARBA" id="ARBA00022598"/>
    </source>
</evidence>
<feature type="binding site" evidence="6">
    <location>
        <begin position="231"/>
        <end position="233"/>
    </location>
    <ligand>
        <name>L-serine</name>
        <dbReference type="ChEBI" id="CHEBI:33384"/>
    </ligand>
</feature>
<dbReference type="InterPro" id="IPR006195">
    <property type="entry name" value="aa-tRNA-synth_II"/>
</dbReference>
<dbReference type="Proteomes" id="UP000198976">
    <property type="component" value="Chromosome I"/>
</dbReference>
<feature type="binding site" evidence="6">
    <location>
        <position position="278"/>
    </location>
    <ligand>
        <name>ATP</name>
        <dbReference type="ChEBI" id="CHEBI:30616"/>
    </ligand>
</feature>
<evidence type="ECO:0000256" key="4">
    <source>
        <dbReference type="ARBA" id="ARBA00022917"/>
    </source>
</evidence>
<comment type="subcellular location">
    <subcellularLocation>
        <location evidence="6">Cytoplasm</location>
    </subcellularLocation>
</comment>
<feature type="region of interest" description="Disordered" evidence="8">
    <location>
        <begin position="1"/>
        <end position="21"/>
    </location>
</feature>
<dbReference type="InterPro" id="IPR033729">
    <property type="entry name" value="SerRS_core"/>
</dbReference>
<feature type="coiled-coil region" evidence="7">
    <location>
        <begin position="31"/>
        <end position="101"/>
    </location>
</feature>
<dbReference type="PROSITE" id="PS50862">
    <property type="entry name" value="AA_TRNA_LIGASE_II"/>
    <property type="match status" value="1"/>
</dbReference>
<feature type="binding site" evidence="6">
    <location>
        <begin position="349"/>
        <end position="352"/>
    </location>
    <ligand>
        <name>ATP</name>
        <dbReference type="ChEBI" id="CHEBI:30616"/>
    </ligand>
</feature>
<dbReference type="InterPro" id="IPR045864">
    <property type="entry name" value="aa-tRNA-synth_II/BPL/LPL"/>
</dbReference>
<evidence type="ECO:0000313" key="10">
    <source>
        <dbReference type="EMBL" id="SDT85491.1"/>
    </source>
</evidence>
<feature type="domain" description="Aminoacyl-transfer RNA synthetases class-II family profile" evidence="9">
    <location>
        <begin position="140"/>
        <end position="407"/>
    </location>
</feature>
<comment type="catalytic activity">
    <reaction evidence="6">
        <text>tRNA(Ser) + L-serine + ATP = L-seryl-tRNA(Ser) + AMP + diphosphate + H(+)</text>
        <dbReference type="Rhea" id="RHEA:12292"/>
        <dbReference type="Rhea" id="RHEA-COMP:9669"/>
        <dbReference type="Rhea" id="RHEA-COMP:9703"/>
        <dbReference type="ChEBI" id="CHEBI:15378"/>
        <dbReference type="ChEBI" id="CHEBI:30616"/>
        <dbReference type="ChEBI" id="CHEBI:33019"/>
        <dbReference type="ChEBI" id="CHEBI:33384"/>
        <dbReference type="ChEBI" id="CHEBI:78442"/>
        <dbReference type="ChEBI" id="CHEBI:78533"/>
        <dbReference type="ChEBI" id="CHEBI:456215"/>
        <dbReference type="EC" id="6.1.1.11"/>
    </reaction>
</comment>
<proteinExistence type="inferred from homology"/>
<dbReference type="InterPro" id="IPR042103">
    <property type="entry name" value="SerRS_1_N_sf"/>
</dbReference>
<keyword evidence="7" id="KW-0175">Coiled coil</keyword>
<dbReference type="EC" id="6.1.1.11" evidence="6"/>
<keyword evidence="6" id="KW-0963">Cytoplasm</keyword>
<feature type="compositionally biased region" description="Basic and acidic residues" evidence="8">
    <location>
        <begin position="1"/>
        <end position="13"/>
    </location>
</feature>
<organism evidence="10 11">
    <name type="scientific">Schaalia radingae</name>
    <dbReference type="NCBI Taxonomy" id="131110"/>
    <lineage>
        <taxon>Bacteria</taxon>
        <taxon>Bacillati</taxon>
        <taxon>Actinomycetota</taxon>
        <taxon>Actinomycetes</taxon>
        <taxon>Actinomycetales</taxon>
        <taxon>Actinomycetaceae</taxon>
        <taxon>Schaalia</taxon>
    </lineage>
</organism>
<dbReference type="InterPro" id="IPR002317">
    <property type="entry name" value="Ser-tRNA-ligase_type_1"/>
</dbReference>
<gene>
    <name evidence="6" type="primary">serS</name>
    <name evidence="10" type="ORF">SAMN04489714_0073</name>
</gene>
<keyword evidence="11" id="KW-1185">Reference proteome</keyword>
<reference evidence="10 11" key="1">
    <citation type="submission" date="2016-10" db="EMBL/GenBank/DDBJ databases">
        <authorList>
            <person name="Varghese N."/>
            <person name="Submissions S."/>
        </authorList>
    </citation>
    <scope>NUCLEOTIDE SEQUENCE [LARGE SCALE GENOMIC DNA]</scope>
    <source>
        <strain evidence="10 11">DSM 9169</strain>
    </source>
</reference>
<protein>
    <recommendedName>
        <fullName evidence="6">Serine--tRNA ligase</fullName>
        <ecNumber evidence="6">6.1.1.11</ecNumber>
    </recommendedName>
    <alternativeName>
        <fullName evidence="6">Seryl-tRNA synthetase</fullName>
        <shortName evidence="6">SerRS</shortName>
    </alternativeName>
    <alternativeName>
        <fullName evidence="6">Seryl-tRNA(Ser/Sec) synthetase</fullName>
    </alternativeName>
</protein>
<dbReference type="Gene3D" id="1.10.287.40">
    <property type="entry name" value="Serine-tRNA synthetase, tRNA binding domain"/>
    <property type="match status" value="1"/>
</dbReference>
<feature type="binding site" evidence="6">
    <location>
        <position position="285"/>
    </location>
    <ligand>
        <name>L-serine</name>
        <dbReference type="ChEBI" id="CHEBI:33384"/>
    </ligand>
</feature>
<dbReference type="PRINTS" id="PR00981">
    <property type="entry name" value="TRNASYNTHSER"/>
</dbReference>